<dbReference type="AlphaFoldDB" id="A0A1M5A0S5"/>
<keyword evidence="4" id="KW-0479">Metal-binding</keyword>
<evidence type="ECO:0000313" key="13">
    <source>
        <dbReference type="Proteomes" id="UP000184287"/>
    </source>
</evidence>
<proteinExistence type="inferred from homology"/>
<name>A0A1M5A0S5_9SPHI</name>
<evidence type="ECO:0000256" key="1">
    <source>
        <dbReference type="ARBA" id="ARBA00001947"/>
    </source>
</evidence>
<dbReference type="GO" id="GO:0006508">
    <property type="term" value="P:proteolysis"/>
    <property type="evidence" value="ECO:0007669"/>
    <property type="project" value="UniProtKB-KW"/>
</dbReference>
<evidence type="ECO:0000256" key="8">
    <source>
        <dbReference type="RuleBase" id="RU004447"/>
    </source>
</evidence>
<evidence type="ECO:0000256" key="9">
    <source>
        <dbReference type="SAM" id="SignalP"/>
    </source>
</evidence>
<organism evidence="12 13">
    <name type="scientific">Pedobacter caeni</name>
    <dbReference type="NCBI Taxonomy" id="288992"/>
    <lineage>
        <taxon>Bacteria</taxon>
        <taxon>Pseudomonadati</taxon>
        <taxon>Bacteroidota</taxon>
        <taxon>Sphingobacteriia</taxon>
        <taxon>Sphingobacteriales</taxon>
        <taxon>Sphingobacteriaceae</taxon>
        <taxon>Pedobacter</taxon>
    </lineage>
</organism>
<dbReference type="GO" id="GO:0046872">
    <property type="term" value="F:metal ion binding"/>
    <property type="evidence" value="ECO:0007669"/>
    <property type="project" value="UniProtKB-KW"/>
</dbReference>
<dbReference type="PANTHER" id="PTHR43690">
    <property type="entry name" value="NARDILYSIN"/>
    <property type="match status" value="1"/>
</dbReference>
<dbReference type="InterPro" id="IPR011765">
    <property type="entry name" value="Pept_M16_N"/>
</dbReference>
<keyword evidence="9" id="KW-0732">Signal</keyword>
<evidence type="ECO:0000256" key="7">
    <source>
        <dbReference type="ARBA" id="ARBA00023049"/>
    </source>
</evidence>
<dbReference type="Pfam" id="PF05193">
    <property type="entry name" value="Peptidase_M16_C"/>
    <property type="match status" value="2"/>
</dbReference>
<dbReference type="InterPro" id="IPR050626">
    <property type="entry name" value="Peptidase_M16"/>
</dbReference>
<comment type="similarity">
    <text evidence="2 8">Belongs to the peptidase M16 family.</text>
</comment>
<dbReference type="SUPFAM" id="SSF63411">
    <property type="entry name" value="LuxS/MPP-like metallohydrolase"/>
    <property type="match status" value="4"/>
</dbReference>
<evidence type="ECO:0000256" key="6">
    <source>
        <dbReference type="ARBA" id="ARBA00022833"/>
    </source>
</evidence>
<dbReference type="PANTHER" id="PTHR43690:SF34">
    <property type="entry name" value="ZINC PROTEASE PQQL-LIKE"/>
    <property type="match status" value="1"/>
</dbReference>
<evidence type="ECO:0000256" key="3">
    <source>
        <dbReference type="ARBA" id="ARBA00022670"/>
    </source>
</evidence>
<feature type="domain" description="Peptidase M16 C-terminal" evidence="11">
    <location>
        <begin position="208"/>
        <end position="379"/>
    </location>
</feature>
<evidence type="ECO:0000256" key="5">
    <source>
        <dbReference type="ARBA" id="ARBA00022801"/>
    </source>
</evidence>
<dbReference type="InterPro" id="IPR001431">
    <property type="entry name" value="Pept_M16_Zn_BS"/>
</dbReference>
<reference evidence="13" key="1">
    <citation type="submission" date="2016-11" db="EMBL/GenBank/DDBJ databases">
        <authorList>
            <person name="Varghese N."/>
            <person name="Submissions S."/>
        </authorList>
    </citation>
    <scope>NUCLEOTIDE SEQUENCE [LARGE SCALE GENOMIC DNA]</scope>
    <source>
        <strain evidence="13">DSM 16990</strain>
    </source>
</reference>
<evidence type="ECO:0000313" key="12">
    <source>
        <dbReference type="EMBL" id="SHF23910.1"/>
    </source>
</evidence>
<feature type="domain" description="Peptidase M16 N-terminal" evidence="10">
    <location>
        <begin position="52"/>
        <end position="170"/>
    </location>
</feature>
<keyword evidence="5" id="KW-0378">Hydrolase</keyword>
<comment type="cofactor">
    <cofactor evidence="1">
        <name>Zn(2+)</name>
        <dbReference type="ChEBI" id="CHEBI:29105"/>
    </cofactor>
</comment>
<dbReference type="EMBL" id="FQUQ01000002">
    <property type="protein sequence ID" value="SHF23910.1"/>
    <property type="molecule type" value="Genomic_DNA"/>
</dbReference>
<keyword evidence="13" id="KW-1185">Reference proteome</keyword>
<dbReference type="Proteomes" id="UP000184287">
    <property type="component" value="Unassembled WGS sequence"/>
</dbReference>
<sequence length="925" mass="103838">MLLKYKSLNLLFIAALCIPLACKTQLDTQVLPLDPQVRTGKLPNGFTYYIRKNKTPEKRVMMYLAIKAGSILETDEQRGVAHFIEHMSFNGTKHFPKKALSDYLEKSGMRFGADINATTLPDETVYQLPLPSDHPEFLANGLQIMRDWAQDANIDAEDVERERHVILEEKRVRQGISQRFQEQSIPLYTNQSRYGSRLPIGKEEVLLKVTPEEIRRFYKDWYRPNLQAILVVGDVDVDQMEKDIKAKFSDLKNPEKEQERTVYSAALTGKNQYMQFIDPEWGGVSLEIGMKQKADTVITAGDYRASLLKNLFQQMLAARFRQMSIVGIVPLTGGLNSFYVNITTKPAETEPALKSVWLELRKIEEQGFTEAELERIKKSYLLKLSEFLQEKDKTPSEVLIKPYLQHFLTGQAAPGIVKEYELSNALIPDISLKELNAQMKIYLKNTDRDIIVKSSAANKAFLPTEAAILSWIENVYAQTLPPYVDDVLSVPLLKKEPKAGKITAVDAINPGGLQKMTLSNGVKVILKKTDFQNNQVLFKGFAGGGASLSADADYQSAVNAANIVAAGGAGNYDALQLGKLLAGKQVQVSPFIIDNYQGFSGSTTKEDLPVALELLYAYFTEPRKSEDAYQTLIGRTREAFANKTNDPGQVFTDSAGQVLSNYHVRRSPQSTAKITSINLDKALKFYQERFADASGFTFLFVGNIDEKTIKPLLEKYLGSLPSKGLKEQARDLGINIPPGRMAKTVYSGSTKKASVMLVYSGDFNYNFENTIKMNALADALNIRMNQRLRNQEGGTYTPNVQMSLTKYLKSRFSLTVSFDCAPQNVEKLIALAQDEVNQMRISGPSAENLQKFKASRKVALQTGSTNNDFWLNYLLGQEMDKESLTQFFDYDAVLNKITVKSVQETAATFIQDKNYIRMVLMPEKK</sequence>
<feature type="signal peptide" evidence="9">
    <location>
        <begin position="1"/>
        <end position="21"/>
    </location>
</feature>
<dbReference type="PROSITE" id="PS00143">
    <property type="entry name" value="INSULINASE"/>
    <property type="match status" value="1"/>
</dbReference>
<evidence type="ECO:0000256" key="2">
    <source>
        <dbReference type="ARBA" id="ARBA00007261"/>
    </source>
</evidence>
<feature type="domain" description="Peptidase M16 C-terminal" evidence="11">
    <location>
        <begin position="676"/>
        <end position="854"/>
    </location>
</feature>
<dbReference type="InterPro" id="IPR011249">
    <property type="entry name" value="Metalloenz_LuxS/M16"/>
</dbReference>
<gene>
    <name evidence="12" type="ORF">SAMN04488522_102540</name>
</gene>
<protein>
    <submittedName>
        <fullName evidence="12">Zinc protease</fullName>
    </submittedName>
</protein>
<keyword evidence="6" id="KW-0862">Zinc</keyword>
<dbReference type="Gene3D" id="3.30.830.10">
    <property type="entry name" value="Metalloenzyme, LuxS/M16 peptidase-like"/>
    <property type="match status" value="4"/>
</dbReference>
<keyword evidence="7" id="KW-0482">Metalloprotease</keyword>
<dbReference type="InterPro" id="IPR007863">
    <property type="entry name" value="Peptidase_M16_C"/>
</dbReference>
<dbReference type="OrthoDB" id="9811314at2"/>
<dbReference type="STRING" id="288992.SAMN04488522_102540"/>
<dbReference type="RefSeq" id="WP_073230512.1">
    <property type="nucleotide sequence ID" value="NZ_FQUQ01000002.1"/>
</dbReference>
<evidence type="ECO:0000256" key="4">
    <source>
        <dbReference type="ARBA" id="ARBA00022723"/>
    </source>
</evidence>
<evidence type="ECO:0000259" key="11">
    <source>
        <dbReference type="Pfam" id="PF05193"/>
    </source>
</evidence>
<feature type="chain" id="PRO_5013019440" evidence="9">
    <location>
        <begin position="22"/>
        <end position="925"/>
    </location>
</feature>
<keyword evidence="3 12" id="KW-0645">Protease</keyword>
<dbReference type="Pfam" id="PF00675">
    <property type="entry name" value="Peptidase_M16"/>
    <property type="match status" value="1"/>
</dbReference>
<evidence type="ECO:0000259" key="10">
    <source>
        <dbReference type="Pfam" id="PF00675"/>
    </source>
</evidence>
<dbReference type="GO" id="GO:0004222">
    <property type="term" value="F:metalloendopeptidase activity"/>
    <property type="evidence" value="ECO:0007669"/>
    <property type="project" value="InterPro"/>
</dbReference>
<accession>A0A1M5A0S5</accession>